<evidence type="ECO:0000313" key="5">
    <source>
        <dbReference type="Proteomes" id="UP001189429"/>
    </source>
</evidence>
<name>A0ABN9UYT8_9DINO</name>
<evidence type="ECO:0000313" key="4">
    <source>
        <dbReference type="EMBL" id="CAK0865457.1"/>
    </source>
</evidence>
<reference evidence="4" key="1">
    <citation type="submission" date="2023-10" db="EMBL/GenBank/DDBJ databases">
        <authorList>
            <person name="Chen Y."/>
            <person name="Shah S."/>
            <person name="Dougan E. K."/>
            <person name="Thang M."/>
            <person name="Chan C."/>
        </authorList>
    </citation>
    <scope>NUCLEOTIDE SEQUENCE [LARGE SCALE GENOMIC DNA]</scope>
</reference>
<proteinExistence type="predicted"/>
<dbReference type="Proteomes" id="UP001189429">
    <property type="component" value="Unassembled WGS sequence"/>
</dbReference>
<feature type="compositionally biased region" description="Pro residues" evidence="2">
    <location>
        <begin position="79"/>
        <end position="93"/>
    </location>
</feature>
<feature type="region of interest" description="Disordered" evidence="2">
    <location>
        <begin position="72"/>
        <end position="99"/>
    </location>
</feature>
<dbReference type="SMART" id="SM00201">
    <property type="entry name" value="SO"/>
    <property type="match status" value="1"/>
</dbReference>
<dbReference type="Gene3D" id="4.10.410.20">
    <property type="match status" value="1"/>
</dbReference>
<feature type="domain" description="SMB" evidence="3">
    <location>
        <begin position="95"/>
        <end position="138"/>
    </location>
</feature>
<organism evidence="4 5">
    <name type="scientific">Prorocentrum cordatum</name>
    <dbReference type="NCBI Taxonomy" id="2364126"/>
    <lineage>
        <taxon>Eukaryota</taxon>
        <taxon>Sar</taxon>
        <taxon>Alveolata</taxon>
        <taxon>Dinophyceae</taxon>
        <taxon>Prorocentrales</taxon>
        <taxon>Prorocentraceae</taxon>
        <taxon>Prorocentrum</taxon>
    </lineage>
</organism>
<dbReference type="InterPro" id="IPR001212">
    <property type="entry name" value="Somatomedin_B_dom"/>
</dbReference>
<keyword evidence="5" id="KW-1185">Reference proteome</keyword>
<evidence type="ECO:0000256" key="1">
    <source>
        <dbReference type="ARBA" id="ARBA00023157"/>
    </source>
</evidence>
<dbReference type="InterPro" id="IPR036024">
    <property type="entry name" value="Somatomedin_B-like_dom_sf"/>
</dbReference>
<gene>
    <name evidence="4" type="ORF">PCOR1329_LOCUS52967</name>
</gene>
<dbReference type="SUPFAM" id="SSF90188">
    <property type="entry name" value="Somatomedin B domain"/>
    <property type="match status" value="1"/>
</dbReference>
<dbReference type="EMBL" id="CAUYUJ010016452">
    <property type="protein sequence ID" value="CAK0865457.1"/>
    <property type="molecule type" value="Genomic_DNA"/>
</dbReference>
<accession>A0ABN9UYT8</accession>
<sequence length="139" mass="14770">MSRDQFPGSPAQCRTYNMSIGSDVGPVENGHQHASVFTERTSGFTLHTFSSDFSSLTTDFIDVGGEKLHSFTVKKGQGPVPPSPGPGPSPGPSPSSGSCKEYGCGKYVRSHSCQCNSYCKHHRDCCSDYEAVCGGEVVV</sequence>
<evidence type="ECO:0000259" key="3">
    <source>
        <dbReference type="PROSITE" id="PS50958"/>
    </source>
</evidence>
<comment type="caution">
    <text evidence="4">The sequence shown here is derived from an EMBL/GenBank/DDBJ whole genome shotgun (WGS) entry which is preliminary data.</text>
</comment>
<protein>
    <recommendedName>
        <fullName evidence="3">SMB domain-containing protein</fullName>
    </recommendedName>
</protein>
<evidence type="ECO:0000256" key="2">
    <source>
        <dbReference type="SAM" id="MobiDB-lite"/>
    </source>
</evidence>
<keyword evidence="1" id="KW-1015">Disulfide bond</keyword>
<dbReference type="Pfam" id="PF01033">
    <property type="entry name" value="Somatomedin_B"/>
    <property type="match status" value="1"/>
</dbReference>
<dbReference type="PROSITE" id="PS00524">
    <property type="entry name" value="SMB_1"/>
    <property type="match status" value="1"/>
</dbReference>
<dbReference type="PROSITE" id="PS50958">
    <property type="entry name" value="SMB_2"/>
    <property type="match status" value="1"/>
</dbReference>